<organism evidence="1 2">
    <name type="scientific">Bradyrhizobium canariense</name>
    <dbReference type="NCBI Taxonomy" id="255045"/>
    <lineage>
        <taxon>Bacteria</taxon>
        <taxon>Pseudomonadati</taxon>
        <taxon>Pseudomonadota</taxon>
        <taxon>Alphaproteobacteria</taxon>
        <taxon>Hyphomicrobiales</taxon>
        <taxon>Nitrobacteraceae</taxon>
        <taxon>Bradyrhizobium</taxon>
    </lineage>
</organism>
<accession>A0A1H1Q5R8</accession>
<sequence>MAERGHTLIMAPKSKILTREEFTSLLTVGNAFAVTDPPAVIPAEHSARLIALGYMVDLSGRLRMTTPGRQRIAAGI</sequence>
<name>A0A1H1Q5R8_9BRAD</name>
<protein>
    <submittedName>
        <fullName evidence="1">Uncharacterized protein</fullName>
    </submittedName>
</protein>
<dbReference type="EMBL" id="LT629750">
    <property type="protein sequence ID" value="SDS18607.1"/>
    <property type="molecule type" value="Genomic_DNA"/>
</dbReference>
<keyword evidence="2" id="KW-1185">Reference proteome</keyword>
<reference evidence="2" key="1">
    <citation type="submission" date="2016-10" db="EMBL/GenBank/DDBJ databases">
        <authorList>
            <person name="Varghese N."/>
            <person name="Submissions S."/>
        </authorList>
    </citation>
    <scope>NUCLEOTIDE SEQUENCE [LARGE SCALE GENOMIC DNA]</scope>
    <source>
        <strain evidence="2">GAS369</strain>
    </source>
</reference>
<dbReference type="AlphaFoldDB" id="A0A1H1Q5R8"/>
<evidence type="ECO:0000313" key="2">
    <source>
        <dbReference type="Proteomes" id="UP000243904"/>
    </source>
</evidence>
<gene>
    <name evidence="1" type="ORF">SAMN05444158_1275</name>
</gene>
<dbReference type="Proteomes" id="UP000243904">
    <property type="component" value="Chromosome I"/>
</dbReference>
<proteinExistence type="predicted"/>
<evidence type="ECO:0000313" key="1">
    <source>
        <dbReference type="EMBL" id="SDS18607.1"/>
    </source>
</evidence>